<feature type="region of interest" description="Disordered" evidence="2">
    <location>
        <begin position="437"/>
        <end position="465"/>
    </location>
</feature>
<accession>A0AAW0BJZ9</accession>
<organism evidence="4 5">
    <name type="scientific">Paramarasmius palmivorus</name>
    <dbReference type="NCBI Taxonomy" id="297713"/>
    <lineage>
        <taxon>Eukaryota</taxon>
        <taxon>Fungi</taxon>
        <taxon>Dikarya</taxon>
        <taxon>Basidiomycota</taxon>
        <taxon>Agaricomycotina</taxon>
        <taxon>Agaricomycetes</taxon>
        <taxon>Agaricomycetidae</taxon>
        <taxon>Agaricales</taxon>
        <taxon>Marasmiineae</taxon>
        <taxon>Marasmiaceae</taxon>
        <taxon>Paramarasmius</taxon>
    </lineage>
</organism>
<feature type="compositionally biased region" description="Basic and acidic residues" evidence="2">
    <location>
        <begin position="166"/>
        <end position="182"/>
    </location>
</feature>
<dbReference type="EMBL" id="JAYKXP010000108">
    <property type="protein sequence ID" value="KAK7026035.1"/>
    <property type="molecule type" value="Genomic_DNA"/>
</dbReference>
<keyword evidence="3" id="KW-1133">Transmembrane helix</keyword>
<evidence type="ECO:0000256" key="1">
    <source>
        <dbReference type="SAM" id="Coils"/>
    </source>
</evidence>
<keyword evidence="3" id="KW-0472">Membrane</keyword>
<gene>
    <name evidence="4" type="ORF">VNI00_015762</name>
</gene>
<feature type="transmembrane region" description="Helical" evidence="3">
    <location>
        <begin position="6"/>
        <end position="27"/>
    </location>
</feature>
<evidence type="ECO:0000256" key="2">
    <source>
        <dbReference type="SAM" id="MobiDB-lite"/>
    </source>
</evidence>
<dbReference type="Proteomes" id="UP001383192">
    <property type="component" value="Unassembled WGS sequence"/>
</dbReference>
<reference evidence="4 5" key="1">
    <citation type="submission" date="2024-01" db="EMBL/GenBank/DDBJ databases">
        <title>A draft genome for a cacao thread blight-causing isolate of Paramarasmius palmivorus.</title>
        <authorList>
            <person name="Baruah I.K."/>
            <person name="Bukari Y."/>
            <person name="Amoako-Attah I."/>
            <person name="Meinhardt L.W."/>
            <person name="Bailey B.A."/>
            <person name="Cohen S.P."/>
        </authorList>
    </citation>
    <scope>NUCLEOTIDE SEQUENCE [LARGE SCALE GENOMIC DNA]</scope>
    <source>
        <strain evidence="4 5">GH-12</strain>
    </source>
</reference>
<name>A0AAW0BJZ9_9AGAR</name>
<feature type="region of interest" description="Disordered" evidence="2">
    <location>
        <begin position="560"/>
        <end position="586"/>
    </location>
</feature>
<comment type="caution">
    <text evidence="4">The sequence shown here is derived from an EMBL/GenBank/DDBJ whole genome shotgun (WGS) entry which is preliminary data.</text>
</comment>
<proteinExistence type="predicted"/>
<protein>
    <submittedName>
        <fullName evidence="4">Uncharacterized protein</fullName>
    </submittedName>
</protein>
<sequence length="625" mass="71583">MSFNPIPLIITASILGFFLLIGIFHALTRSPYSPEQELQRKLEEAMHNAIRKPNIQAGRRTSIENKWEEVMTRMLSDTADGRKLMQMSRQVDRRGDSNRAESGGIDEELIARLAEAVTMVAKILTVAIEFGYPLISTLPFMTTIAGMKRSLESVSAGTDSPTNQRRKVEHDESSGLFDEKRDRLRNKAAVDSNSSLHEKAQIKTTLPFLPPHRQQRIHWAPNTLFDSLRYVFYALSVETRTYPANIKRNNTSQKERQAPESRNDPTQPESLINAPRNKTSADDVFDEMAKLETETKKYEAQGAKKRAELADKQRQCLQKLALEVKRLVRENTQLRSEHTSKMARLEADKAELQTELTGIRLENEDLMDELEEMKRRLKELGVGEDSFGDDLIYPEDLSGSSLEMPIEIEIDDDESGTRGTEKMNVVLRGRWRMEHRGRSAKPLRTSSRVQEGKESRGNNVRKGSTYYDRWPASNANVIDRQAFSKMQKDKMQLIEEHFSPDRARRHNWYWDNEQNDWSPRWLIKLGIDREEMFKEYYTGLRGTIPVKDLDDHWKHPILGSASAKAPSSGGGKECSTSLKHSRRNGSGHRIRRCTSCETAIQSQTMRVKITCGQLRNLFVGSQTRT</sequence>
<feature type="region of interest" description="Disordered" evidence="2">
    <location>
        <begin position="154"/>
        <end position="182"/>
    </location>
</feature>
<keyword evidence="3" id="KW-0812">Transmembrane</keyword>
<dbReference type="AlphaFoldDB" id="A0AAW0BJZ9"/>
<keyword evidence="1" id="KW-0175">Coiled coil</keyword>
<keyword evidence="5" id="KW-1185">Reference proteome</keyword>
<evidence type="ECO:0000313" key="5">
    <source>
        <dbReference type="Proteomes" id="UP001383192"/>
    </source>
</evidence>
<evidence type="ECO:0000256" key="3">
    <source>
        <dbReference type="SAM" id="Phobius"/>
    </source>
</evidence>
<feature type="compositionally biased region" description="Polar residues" evidence="2">
    <location>
        <begin position="154"/>
        <end position="163"/>
    </location>
</feature>
<feature type="coiled-coil region" evidence="1">
    <location>
        <begin position="281"/>
        <end position="383"/>
    </location>
</feature>
<feature type="region of interest" description="Disordered" evidence="2">
    <location>
        <begin position="246"/>
        <end position="281"/>
    </location>
</feature>
<evidence type="ECO:0000313" key="4">
    <source>
        <dbReference type="EMBL" id="KAK7026035.1"/>
    </source>
</evidence>
<feature type="compositionally biased region" description="Basic and acidic residues" evidence="2">
    <location>
        <begin position="253"/>
        <end position="263"/>
    </location>
</feature>